<name>A0ABW4BD60_9LACO</name>
<keyword evidence="13" id="KW-0418">Kinase</keyword>
<accession>A0ABW4BD60</accession>
<organism evidence="13 14">
    <name type="scientific">Lacticaseibacillus suilingensis</name>
    <dbReference type="NCBI Taxonomy" id="2799577"/>
    <lineage>
        <taxon>Bacteria</taxon>
        <taxon>Bacillati</taxon>
        <taxon>Bacillota</taxon>
        <taxon>Bacilli</taxon>
        <taxon>Lactobacillales</taxon>
        <taxon>Lactobacillaceae</taxon>
        <taxon>Lacticaseibacillus</taxon>
    </lineage>
</organism>
<dbReference type="RefSeq" id="WP_204117877.1">
    <property type="nucleotide sequence ID" value="NZ_BOLV01000001.1"/>
</dbReference>
<dbReference type="InterPro" id="IPR029056">
    <property type="entry name" value="Ribokinase-like"/>
</dbReference>
<comment type="similarity">
    <text evidence="4">Belongs to the ThiD family.</text>
</comment>
<evidence type="ECO:0000256" key="9">
    <source>
        <dbReference type="ARBA" id="ARBA00037917"/>
    </source>
</evidence>
<evidence type="ECO:0000256" key="3">
    <source>
        <dbReference type="ARBA" id="ARBA00004769"/>
    </source>
</evidence>
<dbReference type="PANTHER" id="PTHR20858:SF17">
    <property type="entry name" value="HYDROXYMETHYLPYRIMIDINE_PHOSPHOMETHYLPYRIMIDINE KINASE THI20-RELATED"/>
    <property type="match status" value="1"/>
</dbReference>
<comment type="caution">
    <text evidence="13">The sequence shown here is derived from an EMBL/GenBank/DDBJ whole genome shotgun (WGS) entry which is preliminary data.</text>
</comment>
<evidence type="ECO:0000256" key="1">
    <source>
        <dbReference type="ARBA" id="ARBA00000151"/>
    </source>
</evidence>
<gene>
    <name evidence="13" type="primary">thiD</name>
    <name evidence="13" type="ORF">ACFQ41_02940</name>
</gene>
<dbReference type="InterPro" id="IPR004399">
    <property type="entry name" value="HMP/HMP-P_kinase_dom"/>
</dbReference>
<protein>
    <recommendedName>
        <fullName evidence="7">Hydroxymethylpyrimidine/phosphomethylpyrimidine kinase</fullName>
        <ecNumber evidence="5">2.7.1.49</ecNumber>
        <ecNumber evidence="6">2.7.4.7</ecNumber>
    </recommendedName>
    <alternativeName>
        <fullName evidence="10">Hydroxymethylpyrimidine kinase</fullName>
    </alternativeName>
    <alternativeName>
        <fullName evidence="11">Hydroxymethylpyrimidine phosphate kinase</fullName>
    </alternativeName>
</protein>
<evidence type="ECO:0000256" key="10">
    <source>
        <dbReference type="ARBA" id="ARBA00042102"/>
    </source>
</evidence>
<dbReference type="NCBIfam" id="TIGR00097">
    <property type="entry name" value="HMP-P_kinase"/>
    <property type="match status" value="1"/>
</dbReference>
<dbReference type="Gene3D" id="3.40.1190.20">
    <property type="match status" value="1"/>
</dbReference>
<evidence type="ECO:0000256" key="6">
    <source>
        <dbReference type="ARBA" id="ARBA00012963"/>
    </source>
</evidence>
<comment type="pathway">
    <text evidence="3">Cofactor biosynthesis; thiamine diphosphate biosynthesis; 4-amino-2-methyl-5-diphosphomethylpyrimidine from 5-amino-1-(5-phospho-D-ribosyl)imidazole: step 3/3.</text>
</comment>
<dbReference type="EC" id="2.7.1.49" evidence="5"/>
<sequence length="279" mass="30035">MANELPQVVTIAGVDSDGSAGAQADLHSFFMRGTYGALILTAAVAGNSYGIQDSTLMPLDFIDHQFDALAADLHIRAAKTGMLADSAMIEAVAKNLKKYDFGPLVLDPVISTKHGNMLLETSAFDTLKKVLIPMATVITPNFYEAEHLTGLKLDDDAAIIQAAEQIRAMGAKNVVLKGRHDSDEQTQVRDYVLLENGKHFWLTGPYFPTTRKNGTGDTLSAVITAELGKGTDLEDAIRLAKHFVDTAIANEIPVGHKFGPINHWANAIVQPSFTATSDD</sequence>
<evidence type="ECO:0000256" key="5">
    <source>
        <dbReference type="ARBA" id="ARBA00012135"/>
    </source>
</evidence>
<comment type="catalytic activity">
    <reaction evidence="2">
        <text>4-amino-2-methyl-5-(phosphooxymethyl)pyrimidine + ATP = 4-amino-2-methyl-5-(diphosphooxymethyl)pyrimidine + ADP</text>
        <dbReference type="Rhea" id="RHEA:19893"/>
        <dbReference type="ChEBI" id="CHEBI:30616"/>
        <dbReference type="ChEBI" id="CHEBI:57841"/>
        <dbReference type="ChEBI" id="CHEBI:58354"/>
        <dbReference type="ChEBI" id="CHEBI:456216"/>
        <dbReference type="EC" id="2.7.4.7"/>
    </reaction>
</comment>
<keyword evidence="8" id="KW-0784">Thiamine biosynthesis</keyword>
<comment type="pathway">
    <text evidence="9">Cofactor biosynthesis; thiamine diphosphate biosynthesis; 4-amino-2-methyl-5-diphosphomethylpyrimidine from 5-amino-1-(5-phospho-D-ribosyl)imidazole: step 2/3.</text>
</comment>
<keyword evidence="13" id="KW-0808">Transferase</keyword>
<reference evidence="14" key="1">
    <citation type="journal article" date="2019" name="Int. J. Syst. Evol. Microbiol.">
        <title>The Global Catalogue of Microorganisms (GCM) 10K type strain sequencing project: providing services to taxonomists for standard genome sequencing and annotation.</title>
        <authorList>
            <consortium name="The Broad Institute Genomics Platform"/>
            <consortium name="The Broad Institute Genome Sequencing Center for Infectious Disease"/>
            <person name="Wu L."/>
            <person name="Ma J."/>
        </authorList>
    </citation>
    <scope>NUCLEOTIDE SEQUENCE [LARGE SCALE GENOMIC DNA]</scope>
    <source>
        <strain evidence="14">CCM 9110</strain>
    </source>
</reference>
<keyword evidence="14" id="KW-1185">Reference proteome</keyword>
<evidence type="ECO:0000256" key="2">
    <source>
        <dbReference type="ARBA" id="ARBA00000565"/>
    </source>
</evidence>
<dbReference type="Pfam" id="PF08543">
    <property type="entry name" value="Phos_pyr_kin"/>
    <property type="match status" value="1"/>
</dbReference>
<dbReference type="InterPro" id="IPR013749">
    <property type="entry name" value="PM/HMP-P_kinase-1"/>
</dbReference>
<dbReference type="Proteomes" id="UP001597199">
    <property type="component" value="Unassembled WGS sequence"/>
</dbReference>
<evidence type="ECO:0000256" key="11">
    <source>
        <dbReference type="ARBA" id="ARBA00043176"/>
    </source>
</evidence>
<evidence type="ECO:0000259" key="12">
    <source>
        <dbReference type="Pfam" id="PF08543"/>
    </source>
</evidence>
<proteinExistence type="inferred from homology"/>
<evidence type="ECO:0000313" key="13">
    <source>
        <dbReference type="EMBL" id="MFD1398259.1"/>
    </source>
</evidence>
<dbReference type="SUPFAM" id="SSF53613">
    <property type="entry name" value="Ribokinase-like"/>
    <property type="match status" value="1"/>
</dbReference>
<dbReference type="CDD" id="cd01169">
    <property type="entry name" value="HMPP_kinase"/>
    <property type="match status" value="1"/>
</dbReference>
<dbReference type="GO" id="GO:0008902">
    <property type="term" value="F:hydroxymethylpyrimidine kinase activity"/>
    <property type="evidence" value="ECO:0007669"/>
    <property type="project" value="UniProtKB-EC"/>
</dbReference>
<dbReference type="PANTHER" id="PTHR20858">
    <property type="entry name" value="PHOSPHOMETHYLPYRIMIDINE KINASE"/>
    <property type="match status" value="1"/>
</dbReference>
<evidence type="ECO:0000256" key="4">
    <source>
        <dbReference type="ARBA" id="ARBA00009879"/>
    </source>
</evidence>
<evidence type="ECO:0000313" key="14">
    <source>
        <dbReference type="Proteomes" id="UP001597199"/>
    </source>
</evidence>
<comment type="catalytic activity">
    <reaction evidence="1">
        <text>4-amino-5-hydroxymethyl-2-methylpyrimidine + ATP = 4-amino-2-methyl-5-(phosphooxymethyl)pyrimidine + ADP + H(+)</text>
        <dbReference type="Rhea" id="RHEA:23096"/>
        <dbReference type="ChEBI" id="CHEBI:15378"/>
        <dbReference type="ChEBI" id="CHEBI:16892"/>
        <dbReference type="ChEBI" id="CHEBI:30616"/>
        <dbReference type="ChEBI" id="CHEBI:58354"/>
        <dbReference type="ChEBI" id="CHEBI:456216"/>
        <dbReference type="EC" id="2.7.1.49"/>
    </reaction>
</comment>
<evidence type="ECO:0000256" key="8">
    <source>
        <dbReference type="ARBA" id="ARBA00022977"/>
    </source>
</evidence>
<evidence type="ECO:0000256" key="7">
    <source>
        <dbReference type="ARBA" id="ARBA00019161"/>
    </source>
</evidence>
<dbReference type="EC" id="2.7.4.7" evidence="6"/>
<dbReference type="GO" id="GO:0008972">
    <property type="term" value="F:phosphomethylpyrimidine kinase activity"/>
    <property type="evidence" value="ECO:0007669"/>
    <property type="project" value="UniProtKB-EC"/>
</dbReference>
<dbReference type="EMBL" id="JBHTOA010000016">
    <property type="protein sequence ID" value="MFD1398259.1"/>
    <property type="molecule type" value="Genomic_DNA"/>
</dbReference>
<feature type="domain" description="Pyridoxamine kinase/Phosphomethylpyrimidine kinase" evidence="12">
    <location>
        <begin position="15"/>
        <end position="262"/>
    </location>
</feature>